<reference evidence="1 2" key="1">
    <citation type="submission" date="2016-10" db="EMBL/GenBank/DDBJ databases">
        <authorList>
            <person name="de Groot N.N."/>
        </authorList>
    </citation>
    <scope>NUCLEOTIDE SEQUENCE [LARGE SCALE GENOMIC DNA]</scope>
    <source>
        <strain evidence="1 2">DSM 22024</strain>
    </source>
</reference>
<accession>A0A1H1UP22</accession>
<protein>
    <submittedName>
        <fullName evidence="1">Uncharacterized protein</fullName>
    </submittedName>
</protein>
<dbReference type="EMBL" id="LT629732">
    <property type="protein sequence ID" value="SDS74247.1"/>
    <property type="molecule type" value="Genomic_DNA"/>
</dbReference>
<keyword evidence="2" id="KW-1185">Reference proteome</keyword>
<name>A0A1H1UP22_9ACTN</name>
<organism evidence="1 2">
    <name type="scientific">Actinopolymorpha singaporensis</name>
    <dbReference type="NCBI Taxonomy" id="117157"/>
    <lineage>
        <taxon>Bacteria</taxon>
        <taxon>Bacillati</taxon>
        <taxon>Actinomycetota</taxon>
        <taxon>Actinomycetes</taxon>
        <taxon>Propionibacteriales</taxon>
        <taxon>Actinopolymorphaceae</taxon>
        <taxon>Actinopolymorpha</taxon>
    </lineage>
</organism>
<sequence>MSRAESPWPPSRAFRQPLRSFDDLVAVLGSDGQLTIRGRKLLVGDCRELVPLYYFPVVSEADLTAKLADLAGAGEDVDGSAFDRWVRHVDPADVEDGGWS</sequence>
<dbReference type="AlphaFoldDB" id="A0A1H1UP22"/>
<proteinExistence type="predicted"/>
<evidence type="ECO:0000313" key="1">
    <source>
        <dbReference type="EMBL" id="SDS74247.1"/>
    </source>
</evidence>
<dbReference type="Proteomes" id="UP000198983">
    <property type="component" value="Chromosome I"/>
</dbReference>
<evidence type="ECO:0000313" key="2">
    <source>
        <dbReference type="Proteomes" id="UP000198983"/>
    </source>
</evidence>
<gene>
    <name evidence="1" type="ORF">SAMN04489717_3714</name>
</gene>
<dbReference type="STRING" id="117157.SAMN04489717_3714"/>